<accession>A0AAD9NR50</accession>
<dbReference type="GO" id="GO:0005415">
    <property type="term" value="F:nucleoside:sodium symporter activity"/>
    <property type="evidence" value="ECO:0007669"/>
    <property type="project" value="TreeGrafter"/>
</dbReference>
<evidence type="ECO:0000256" key="1">
    <source>
        <dbReference type="ARBA" id="ARBA00004651"/>
    </source>
</evidence>
<evidence type="ECO:0000313" key="11">
    <source>
        <dbReference type="EMBL" id="KAK2177536.1"/>
    </source>
</evidence>
<feature type="transmembrane region" description="Helical" evidence="7">
    <location>
        <begin position="609"/>
        <end position="631"/>
    </location>
</feature>
<comment type="caution">
    <text evidence="11">The sequence shown here is derived from an EMBL/GenBank/DDBJ whole genome shotgun (WGS) entry which is preliminary data.</text>
</comment>
<evidence type="ECO:0000256" key="7">
    <source>
        <dbReference type="RuleBase" id="RU362018"/>
    </source>
</evidence>
<feature type="transmembrane region" description="Helical" evidence="7">
    <location>
        <begin position="286"/>
        <end position="310"/>
    </location>
</feature>
<evidence type="ECO:0000256" key="4">
    <source>
        <dbReference type="ARBA" id="ARBA00022692"/>
    </source>
</evidence>
<evidence type="ECO:0000256" key="3">
    <source>
        <dbReference type="ARBA" id="ARBA00022475"/>
    </source>
</evidence>
<keyword evidence="12" id="KW-1185">Reference proteome</keyword>
<comment type="similarity">
    <text evidence="2 7">Belongs to the concentrative nucleoside transporter (CNT) (TC 2.A.41) family.</text>
</comment>
<organism evidence="11 12">
    <name type="scientific">Ridgeia piscesae</name>
    <name type="common">Tubeworm</name>
    <dbReference type="NCBI Taxonomy" id="27915"/>
    <lineage>
        <taxon>Eukaryota</taxon>
        <taxon>Metazoa</taxon>
        <taxon>Spiralia</taxon>
        <taxon>Lophotrochozoa</taxon>
        <taxon>Annelida</taxon>
        <taxon>Polychaeta</taxon>
        <taxon>Sedentaria</taxon>
        <taxon>Canalipalpata</taxon>
        <taxon>Sabellida</taxon>
        <taxon>Siboglinidae</taxon>
        <taxon>Ridgeia</taxon>
    </lineage>
</organism>
<reference evidence="11" key="1">
    <citation type="journal article" date="2023" name="Mol. Biol. Evol.">
        <title>Third-Generation Sequencing Reveals the Adaptive Role of the Epigenome in Three Deep-Sea Polychaetes.</title>
        <authorList>
            <person name="Perez M."/>
            <person name="Aroh O."/>
            <person name="Sun Y."/>
            <person name="Lan Y."/>
            <person name="Juniper S.K."/>
            <person name="Young C.R."/>
            <person name="Angers B."/>
            <person name="Qian P.Y."/>
        </authorList>
    </citation>
    <scope>NUCLEOTIDE SEQUENCE</scope>
    <source>
        <strain evidence="11">R07B-5</strain>
    </source>
</reference>
<feature type="transmembrane region" description="Helical" evidence="7">
    <location>
        <begin position="227"/>
        <end position="246"/>
    </location>
</feature>
<feature type="transmembrane region" description="Helical" evidence="7">
    <location>
        <begin position="448"/>
        <end position="471"/>
    </location>
</feature>
<feature type="transmembrane region" description="Helical" evidence="7">
    <location>
        <begin position="124"/>
        <end position="148"/>
    </location>
</feature>
<dbReference type="NCBIfam" id="TIGR00804">
    <property type="entry name" value="nupC"/>
    <property type="match status" value="1"/>
</dbReference>
<feature type="transmembrane region" description="Helical" evidence="7">
    <location>
        <begin position="483"/>
        <end position="502"/>
    </location>
</feature>
<keyword evidence="7" id="KW-0813">Transport</keyword>
<keyword evidence="4 7" id="KW-0812">Transmembrane</keyword>
<keyword evidence="3" id="KW-1003">Cell membrane</keyword>
<feature type="domain" description="Concentrative nucleoside transporter C-terminal" evidence="9">
    <location>
        <begin position="386"/>
        <end position="629"/>
    </location>
</feature>
<evidence type="ECO:0000256" key="5">
    <source>
        <dbReference type="ARBA" id="ARBA00022989"/>
    </source>
</evidence>
<dbReference type="Pfam" id="PF07670">
    <property type="entry name" value="Gate"/>
    <property type="match status" value="1"/>
</dbReference>
<protein>
    <recommendedName>
        <fullName evidence="7">Sodium/nucleoside cotransporter</fullName>
    </recommendedName>
</protein>
<dbReference type="PANTHER" id="PTHR10590">
    <property type="entry name" value="SODIUM/NUCLEOSIDE COTRANSPORTER"/>
    <property type="match status" value="1"/>
</dbReference>
<dbReference type="PANTHER" id="PTHR10590:SF4">
    <property type="entry name" value="SOLUTE CARRIER FAMILY 28 MEMBER 3"/>
    <property type="match status" value="1"/>
</dbReference>
<proteinExistence type="inferred from homology"/>
<feature type="transmembrane region" description="Helical" evidence="7">
    <location>
        <begin position="169"/>
        <end position="193"/>
    </location>
</feature>
<dbReference type="InterPro" id="IPR011657">
    <property type="entry name" value="CNT_C_dom"/>
</dbReference>
<dbReference type="InterPro" id="IPR008276">
    <property type="entry name" value="C_nuclsd_transpt"/>
</dbReference>
<keyword evidence="5 7" id="KW-1133">Transmembrane helix</keyword>
<keyword evidence="6 7" id="KW-0472">Membrane</keyword>
<evidence type="ECO:0000256" key="6">
    <source>
        <dbReference type="ARBA" id="ARBA00023136"/>
    </source>
</evidence>
<evidence type="ECO:0000313" key="12">
    <source>
        <dbReference type="Proteomes" id="UP001209878"/>
    </source>
</evidence>
<evidence type="ECO:0000259" key="10">
    <source>
        <dbReference type="Pfam" id="PF07670"/>
    </source>
</evidence>
<feature type="transmembrane region" description="Helical" evidence="7">
    <location>
        <begin position="358"/>
        <end position="380"/>
    </location>
</feature>
<comment type="subcellular location">
    <subcellularLocation>
        <location evidence="1">Cell membrane</location>
        <topology evidence="1">Multi-pass membrane protein</topology>
    </subcellularLocation>
</comment>
<evidence type="ECO:0000259" key="9">
    <source>
        <dbReference type="Pfam" id="PF07662"/>
    </source>
</evidence>
<name>A0AAD9NR50_RIDPI</name>
<dbReference type="InterPro" id="IPR002668">
    <property type="entry name" value="CNT_N_dom"/>
</dbReference>
<dbReference type="GO" id="GO:0005886">
    <property type="term" value="C:plasma membrane"/>
    <property type="evidence" value="ECO:0007669"/>
    <property type="project" value="UniProtKB-SubCell"/>
</dbReference>
<dbReference type="InterPro" id="IPR011642">
    <property type="entry name" value="Gate_dom"/>
</dbReference>
<dbReference type="AlphaFoldDB" id="A0AAD9NR50"/>
<feature type="transmembrane region" description="Helical" evidence="7">
    <location>
        <begin position="199"/>
        <end position="215"/>
    </location>
</feature>
<evidence type="ECO:0000259" key="8">
    <source>
        <dbReference type="Pfam" id="PF01773"/>
    </source>
</evidence>
<gene>
    <name evidence="11" type="ORF">NP493_584g02048</name>
</gene>
<dbReference type="Pfam" id="PF07662">
    <property type="entry name" value="Nucleos_tra2_C"/>
    <property type="match status" value="1"/>
</dbReference>
<dbReference type="Proteomes" id="UP001209878">
    <property type="component" value="Unassembled WGS sequence"/>
</dbReference>
<feature type="transmembrane region" description="Helical" evidence="7">
    <location>
        <begin position="572"/>
        <end position="597"/>
    </location>
</feature>
<dbReference type="Pfam" id="PF01773">
    <property type="entry name" value="Nucleos_tra2_N"/>
    <property type="match status" value="1"/>
</dbReference>
<feature type="transmembrane region" description="Helical" evidence="7">
    <location>
        <begin position="98"/>
        <end position="118"/>
    </location>
</feature>
<evidence type="ECO:0000256" key="2">
    <source>
        <dbReference type="ARBA" id="ARBA00009033"/>
    </source>
</evidence>
<feature type="domain" description="Nucleoside transporter/FeoB GTPase Gate" evidence="10">
    <location>
        <begin position="284"/>
        <end position="380"/>
    </location>
</feature>
<sequence length="635" mass="69469">MVSLERDPSYYNNEAFTVYEDIDPTKSATSKPSWILQRTLSENTYETVAPSVEVGVTTSSPKLPEVDKKGGRSCLSSAGRLRQKIGNFGSKHQAKIRYAIYAVLIVAYCVYFTFAMLYEFGSEASVRLLCMTLLAAFLCLVSLLRSCAPGIRTPQPIIKIGHFLQRHQRILTICCCVLIAAGLVTFLVVDVALKRPSNLMSLLGIFVFIFLTFIFSANPERVRWRTVLWGLGLQFLFGLVVLRTPWGYAAFRWLGDRVQEFLAHTDAGAKFVFGEKFVDHPFAMKVLPVIIFFSCTISVLYHLGVMQAIITKLAWLMQRTMGTTAAESTTAAGNIFIGQTEAPLLIRPLLPGMSRSELHAVMVAGFASVAGSVLATYILLGVPANHLITASVMAAPCALALSKLSYPETAESKTSAQDMTRLEESPHKSVIEAASAGASGSVKIVANIAFNLIAFIAMLQFVNATLTWFGHRVGLVAPHRPELTFQMICSYVLWPFAFIMGVSSDDCRQMAELVGVKIFINEFVAYNELSVLIANSHTFRDYNGTWTRLNDDILLHDSNITLVGGVLRERTVVIATYALCGFANISSVGLVLGVLGSMAPDRKSDIADLVVRAMLIGNVVCFMNACTAGLLHEGT</sequence>
<dbReference type="InterPro" id="IPR018270">
    <property type="entry name" value="C_nuclsd_transpt_met_bac"/>
</dbReference>
<dbReference type="EMBL" id="JAODUO010000592">
    <property type="protein sequence ID" value="KAK2177536.1"/>
    <property type="molecule type" value="Genomic_DNA"/>
</dbReference>
<feature type="domain" description="Concentrative nucleoside transporter N-terminal" evidence="8">
    <location>
        <begin position="203"/>
        <end position="275"/>
    </location>
</feature>